<keyword evidence="4 10" id="KW-0808">Transferase</keyword>
<evidence type="ECO:0000256" key="8">
    <source>
        <dbReference type="ARBA" id="ARBA00023064"/>
    </source>
</evidence>
<evidence type="ECO:0000256" key="4">
    <source>
        <dbReference type="ARBA" id="ARBA00022679"/>
    </source>
</evidence>
<dbReference type="EC" id="2.7.1.12" evidence="3 10"/>
<evidence type="ECO:0000313" key="11">
    <source>
        <dbReference type="EMBL" id="MBB5065463.1"/>
    </source>
</evidence>
<comment type="caution">
    <text evidence="11">The sequence shown here is derived from an EMBL/GenBank/DDBJ whole genome shotgun (WGS) entry which is preliminary data.</text>
</comment>
<dbReference type="EMBL" id="JACHIO010000017">
    <property type="protein sequence ID" value="MBB5065463.1"/>
    <property type="molecule type" value="Genomic_DNA"/>
</dbReference>
<gene>
    <name evidence="11" type="ORF">HDF15_003831</name>
</gene>
<comment type="catalytic activity">
    <reaction evidence="9 10">
        <text>D-gluconate + ATP = 6-phospho-D-gluconate + ADP + H(+)</text>
        <dbReference type="Rhea" id="RHEA:19433"/>
        <dbReference type="ChEBI" id="CHEBI:15378"/>
        <dbReference type="ChEBI" id="CHEBI:18391"/>
        <dbReference type="ChEBI" id="CHEBI:30616"/>
        <dbReference type="ChEBI" id="CHEBI:58759"/>
        <dbReference type="ChEBI" id="CHEBI:456216"/>
        <dbReference type="EC" id="2.7.1.12"/>
    </reaction>
</comment>
<dbReference type="FunFam" id="3.40.50.300:FF:000522">
    <property type="entry name" value="Gluconokinase"/>
    <property type="match status" value="1"/>
</dbReference>
<evidence type="ECO:0000256" key="3">
    <source>
        <dbReference type="ARBA" id="ARBA00012054"/>
    </source>
</evidence>
<evidence type="ECO:0000256" key="10">
    <source>
        <dbReference type="RuleBase" id="RU363066"/>
    </source>
</evidence>
<dbReference type="CDD" id="cd02021">
    <property type="entry name" value="GntK"/>
    <property type="match status" value="1"/>
</dbReference>
<keyword evidence="6 10" id="KW-0418">Kinase</keyword>
<evidence type="ECO:0000256" key="1">
    <source>
        <dbReference type="ARBA" id="ARBA00004761"/>
    </source>
</evidence>
<proteinExistence type="inferred from homology"/>
<evidence type="ECO:0000256" key="2">
    <source>
        <dbReference type="ARBA" id="ARBA00008420"/>
    </source>
</evidence>
<dbReference type="RefSeq" id="WP_184258175.1">
    <property type="nucleotide sequence ID" value="NZ_JACHIO010000017.1"/>
</dbReference>
<keyword evidence="8" id="KW-0311">Gluconate utilization</keyword>
<evidence type="ECO:0000256" key="7">
    <source>
        <dbReference type="ARBA" id="ARBA00022840"/>
    </source>
</evidence>
<dbReference type="GO" id="GO:0005524">
    <property type="term" value="F:ATP binding"/>
    <property type="evidence" value="ECO:0007669"/>
    <property type="project" value="UniProtKB-KW"/>
</dbReference>
<dbReference type="Gene3D" id="3.40.50.300">
    <property type="entry name" value="P-loop containing nucleotide triphosphate hydrolases"/>
    <property type="match status" value="1"/>
</dbReference>
<comment type="similarity">
    <text evidence="2 10">Belongs to the gluconokinase GntK/GntV family.</text>
</comment>
<evidence type="ECO:0000256" key="5">
    <source>
        <dbReference type="ARBA" id="ARBA00022741"/>
    </source>
</evidence>
<name>A0A7W8EAB6_9BACT</name>
<keyword evidence="5 10" id="KW-0547">Nucleotide-binding</keyword>
<accession>A0A7W8EAB6</accession>
<dbReference type="InterPro" id="IPR006001">
    <property type="entry name" value="Therm_gnt_kin"/>
</dbReference>
<sequence length="165" mass="17965">MIVVLMGVSGSGKTTIGSLLAKRTGTVFADADDYHPLANKQKMASGQPLNDDDRQPWLETLNKLLRGWHNSGKGGVLACSALKEKYRATLAADMPKGSVAFVLLDGSRELIAERLAARKHEFMNPKLLETQLATLEPPADALRVVNDRPPEEVVEQILQHVSPQA</sequence>
<dbReference type="Proteomes" id="UP000584867">
    <property type="component" value="Unassembled WGS sequence"/>
</dbReference>
<evidence type="ECO:0000313" key="12">
    <source>
        <dbReference type="Proteomes" id="UP000584867"/>
    </source>
</evidence>
<dbReference type="NCBIfam" id="TIGR01313">
    <property type="entry name" value="therm_gnt_kin"/>
    <property type="match status" value="1"/>
</dbReference>
<dbReference type="GO" id="GO:0019521">
    <property type="term" value="P:D-gluconate metabolic process"/>
    <property type="evidence" value="ECO:0007669"/>
    <property type="project" value="UniProtKB-KW"/>
</dbReference>
<organism evidence="11 12">
    <name type="scientific">Granulicella mallensis</name>
    <dbReference type="NCBI Taxonomy" id="940614"/>
    <lineage>
        <taxon>Bacteria</taxon>
        <taxon>Pseudomonadati</taxon>
        <taxon>Acidobacteriota</taxon>
        <taxon>Terriglobia</taxon>
        <taxon>Terriglobales</taxon>
        <taxon>Acidobacteriaceae</taxon>
        <taxon>Granulicella</taxon>
    </lineage>
</organism>
<dbReference type="PANTHER" id="PTHR43442:SF3">
    <property type="entry name" value="GLUCONOKINASE-RELATED"/>
    <property type="match status" value="1"/>
</dbReference>
<reference evidence="11 12" key="1">
    <citation type="submission" date="2020-08" db="EMBL/GenBank/DDBJ databases">
        <title>Genomic Encyclopedia of Type Strains, Phase IV (KMG-V): Genome sequencing to study the core and pangenomes of soil and plant-associated prokaryotes.</title>
        <authorList>
            <person name="Whitman W."/>
        </authorList>
    </citation>
    <scope>NUCLEOTIDE SEQUENCE [LARGE SCALE GENOMIC DNA]</scope>
    <source>
        <strain evidence="11 12">X5P3</strain>
    </source>
</reference>
<evidence type="ECO:0000256" key="6">
    <source>
        <dbReference type="ARBA" id="ARBA00022777"/>
    </source>
</evidence>
<dbReference type="Pfam" id="PF13671">
    <property type="entry name" value="AAA_33"/>
    <property type="match status" value="1"/>
</dbReference>
<dbReference type="GO" id="GO:0005737">
    <property type="term" value="C:cytoplasm"/>
    <property type="evidence" value="ECO:0007669"/>
    <property type="project" value="TreeGrafter"/>
</dbReference>
<dbReference type="GO" id="GO:0046316">
    <property type="term" value="F:gluconokinase activity"/>
    <property type="evidence" value="ECO:0007669"/>
    <property type="project" value="UniProtKB-EC"/>
</dbReference>
<evidence type="ECO:0000256" key="9">
    <source>
        <dbReference type="ARBA" id="ARBA00048090"/>
    </source>
</evidence>
<dbReference type="InterPro" id="IPR027417">
    <property type="entry name" value="P-loop_NTPase"/>
</dbReference>
<protein>
    <recommendedName>
        <fullName evidence="3 10">Gluconokinase</fullName>
        <ecNumber evidence="3 10">2.7.1.12</ecNumber>
    </recommendedName>
</protein>
<dbReference type="PANTHER" id="PTHR43442">
    <property type="entry name" value="GLUCONOKINASE-RELATED"/>
    <property type="match status" value="1"/>
</dbReference>
<comment type="pathway">
    <text evidence="1">Carbohydrate acid metabolism.</text>
</comment>
<dbReference type="SUPFAM" id="SSF52540">
    <property type="entry name" value="P-loop containing nucleoside triphosphate hydrolases"/>
    <property type="match status" value="1"/>
</dbReference>
<keyword evidence="7 10" id="KW-0067">ATP-binding</keyword>
<dbReference type="AlphaFoldDB" id="A0A7W8EAB6"/>